<evidence type="ECO:0000313" key="2">
    <source>
        <dbReference type="EMBL" id="KAL1857566.1"/>
    </source>
</evidence>
<organism evidence="2 3">
    <name type="scientific">Phialemonium thermophilum</name>
    <dbReference type="NCBI Taxonomy" id="223376"/>
    <lineage>
        <taxon>Eukaryota</taxon>
        <taxon>Fungi</taxon>
        <taxon>Dikarya</taxon>
        <taxon>Ascomycota</taxon>
        <taxon>Pezizomycotina</taxon>
        <taxon>Sordariomycetes</taxon>
        <taxon>Sordariomycetidae</taxon>
        <taxon>Cephalothecales</taxon>
        <taxon>Cephalothecaceae</taxon>
        <taxon>Phialemonium</taxon>
    </lineage>
</organism>
<feature type="region of interest" description="Disordered" evidence="1">
    <location>
        <begin position="65"/>
        <end position="84"/>
    </location>
</feature>
<comment type="caution">
    <text evidence="2">The sequence shown here is derived from an EMBL/GenBank/DDBJ whole genome shotgun (WGS) entry which is preliminary data.</text>
</comment>
<evidence type="ECO:0000313" key="3">
    <source>
        <dbReference type="Proteomes" id="UP001586593"/>
    </source>
</evidence>
<gene>
    <name evidence="2" type="ORF">VTK73DRAFT_8038</name>
</gene>
<evidence type="ECO:0008006" key="4">
    <source>
        <dbReference type="Google" id="ProtNLM"/>
    </source>
</evidence>
<keyword evidence="3" id="KW-1185">Reference proteome</keyword>
<dbReference type="EMBL" id="JAZHXJ010000555">
    <property type="protein sequence ID" value="KAL1857566.1"/>
    <property type="molecule type" value="Genomic_DNA"/>
</dbReference>
<protein>
    <recommendedName>
        <fullName evidence="4">Secreted protein</fullName>
    </recommendedName>
</protein>
<evidence type="ECO:0000256" key="1">
    <source>
        <dbReference type="SAM" id="MobiDB-lite"/>
    </source>
</evidence>
<accession>A0ABR3WB43</accession>
<proteinExistence type="predicted"/>
<reference evidence="2 3" key="1">
    <citation type="journal article" date="2024" name="Commun. Biol.">
        <title>Comparative genomic analysis of thermophilic fungi reveals convergent evolutionary adaptations and gene losses.</title>
        <authorList>
            <person name="Steindorff A.S."/>
            <person name="Aguilar-Pontes M.V."/>
            <person name="Robinson A.J."/>
            <person name="Andreopoulos B."/>
            <person name="LaButti K."/>
            <person name="Kuo A."/>
            <person name="Mondo S."/>
            <person name="Riley R."/>
            <person name="Otillar R."/>
            <person name="Haridas S."/>
            <person name="Lipzen A."/>
            <person name="Grimwood J."/>
            <person name="Schmutz J."/>
            <person name="Clum A."/>
            <person name="Reid I.D."/>
            <person name="Moisan M.C."/>
            <person name="Butler G."/>
            <person name="Nguyen T.T.M."/>
            <person name="Dewar K."/>
            <person name="Conant G."/>
            <person name="Drula E."/>
            <person name="Henrissat B."/>
            <person name="Hansel C."/>
            <person name="Singer S."/>
            <person name="Hutchinson M.I."/>
            <person name="de Vries R.P."/>
            <person name="Natvig D.O."/>
            <person name="Powell A.J."/>
            <person name="Tsang A."/>
            <person name="Grigoriev I.V."/>
        </authorList>
    </citation>
    <scope>NUCLEOTIDE SEQUENCE [LARGE SCALE GENOMIC DNA]</scope>
    <source>
        <strain evidence="2 3">ATCC 24622</strain>
    </source>
</reference>
<name>A0ABR3WB43_9PEZI</name>
<sequence>MTLPRILFTACSYYRGVGCVVLCPFLIRVFGGSGFGLDSKCQSRGPDHIAVPMRVQSVSSPTCEQGASASIRCPPMPGGSTIPTERTHAWRKLGSLGASN</sequence>
<dbReference type="Proteomes" id="UP001586593">
    <property type="component" value="Unassembled WGS sequence"/>
</dbReference>